<name>A0A0D2P499_HYPSF</name>
<dbReference type="OMA" id="MHELHIA"/>
<proteinExistence type="predicted"/>
<evidence type="ECO:0000313" key="3">
    <source>
        <dbReference type="Proteomes" id="UP000054270"/>
    </source>
</evidence>
<dbReference type="InterPro" id="IPR011009">
    <property type="entry name" value="Kinase-like_dom_sf"/>
</dbReference>
<dbReference type="PROSITE" id="PS50011">
    <property type="entry name" value="PROTEIN_KINASE_DOM"/>
    <property type="match status" value="1"/>
</dbReference>
<dbReference type="STRING" id="945553.A0A0D2P499"/>
<feature type="domain" description="Protein kinase" evidence="1">
    <location>
        <begin position="1"/>
        <end position="384"/>
    </location>
</feature>
<evidence type="ECO:0000259" key="1">
    <source>
        <dbReference type="PROSITE" id="PS50011"/>
    </source>
</evidence>
<dbReference type="InterPro" id="IPR000719">
    <property type="entry name" value="Prot_kinase_dom"/>
</dbReference>
<dbReference type="GO" id="GO:0005524">
    <property type="term" value="F:ATP binding"/>
    <property type="evidence" value="ECO:0007669"/>
    <property type="project" value="InterPro"/>
</dbReference>
<accession>A0A0D2P499</accession>
<gene>
    <name evidence="2" type="ORF">HYPSUDRAFT_1080330</name>
</gene>
<dbReference type="SMART" id="SM00220">
    <property type="entry name" value="S_TKc"/>
    <property type="match status" value="1"/>
</dbReference>
<protein>
    <recommendedName>
        <fullName evidence="1">Protein kinase domain-containing protein</fullName>
    </recommendedName>
</protein>
<dbReference type="OrthoDB" id="5987198at2759"/>
<evidence type="ECO:0000313" key="2">
    <source>
        <dbReference type="EMBL" id="KJA23536.1"/>
    </source>
</evidence>
<dbReference type="AlphaFoldDB" id="A0A0D2P499"/>
<dbReference type="Proteomes" id="UP000054270">
    <property type="component" value="Unassembled WGS sequence"/>
</dbReference>
<reference evidence="3" key="1">
    <citation type="submission" date="2014-04" db="EMBL/GenBank/DDBJ databases">
        <title>Evolutionary Origins and Diversification of the Mycorrhizal Mutualists.</title>
        <authorList>
            <consortium name="DOE Joint Genome Institute"/>
            <consortium name="Mycorrhizal Genomics Consortium"/>
            <person name="Kohler A."/>
            <person name="Kuo A."/>
            <person name="Nagy L.G."/>
            <person name="Floudas D."/>
            <person name="Copeland A."/>
            <person name="Barry K.W."/>
            <person name="Cichocki N."/>
            <person name="Veneault-Fourrey C."/>
            <person name="LaButti K."/>
            <person name="Lindquist E.A."/>
            <person name="Lipzen A."/>
            <person name="Lundell T."/>
            <person name="Morin E."/>
            <person name="Murat C."/>
            <person name="Riley R."/>
            <person name="Ohm R."/>
            <person name="Sun H."/>
            <person name="Tunlid A."/>
            <person name="Henrissat B."/>
            <person name="Grigoriev I.V."/>
            <person name="Hibbett D.S."/>
            <person name="Martin F."/>
        </authorList>
    </citation>
    <scope>NUCLEOTIDE SEQUENCE [LARGE SCALE GENOMIC DNA]</scope>
    <source>
        <strain evidence="3">FD-334 SS-4</strain>
    </source>
</reference>
<keyword evidence="3" id="KW-1185">Reference proteome</keyword>
<dbReference type="GO" id="GO:0004672">
    <property type="term" value="F:protein kinase activity"/>
    <property type="evidence" value="ECO:0007669"/>
    <property type="project" value="InterPro"/>
</dbReference>
<sequence>MDPLDDLTLVEKYWSERQPWLKLKGYELRARYQPDWIPSWITYPTKYLWDNEDWHAIPLMKIMDAVRISDNRPVMLKMVAMPGQPDNHELSIIHYLSLPGVSQDPQNRCVPVYEILYNIPDDPDNVIAVMPLLRPFDSPRFDTVGELSGFLREIFKGIQFLHRHRIAHRDCTGPNCMLDASELYPEGFHPQKRDFNVAFTGSAAQKYTRTQRPPKYYWIDFGLSVRFGETDKFPLFHVLRGNDKSAPEFQDPDYMEQPQDPFPTDIYYLGNLAKRYFTEKDGLSFLEPLVEAMVQVDRAKRPTIDQCVAHLDEVIRAQSSYSLRAQVWHSTDNIFGFIYRFFPYWMRRFIFIVTRTHAIPESSMYIYSLIPLPWLPSESPPSYT</sequence>
<dbReference type="Gene3D" id="1.10.510.10">
    <property type="entry name" value="Transferase(Phosphotransferase) domain 1"/>
    <property type="match status" value="1"/>
</dbReference>
<organism evidence="2 3">
    <name type="scientific">Hypholoma sublateritium (strain FD-334 SS-4)</name>
    <dbReference type="NCBI Taxonomy" id="945553"/>
    <lineage>
        <taxon>Eukaryota</taxon>
        <taxon>Fungi</taxon>
        <taxon>Dikarya</taxon>
        <taxon>Basidiomycota</taxon>
        <taxon>Agaricomycotina</taxon>
        <taxon>Agaricomycetes</taxon>
        <taxon>Agaricomycetidae</taxon>
        <taxon>Agaricales</taxon>
        <taxon>Agaricineae</taxon>
        <taxon>Strophariaceae</taxon>
        <taxon>Hypholoma</taxon>
    </lineage>
</organism>
<dbReference type="SUPFAM" id="SSF56112">
    <property type="entry name" value="Protein kinase-like (PK-like)"/>
    <property type="match status" value="1"/>
</dbReference>
<dbReference type="EMBL" id="KN817542">
    <property type="protein sequence ID" value="KJA23536.1"/>
    <property type="molecule type" value="Genomic_DNA"/>
</dbReference>